<dbReference type="InterPro" id="IPR016898">
    <property type="entry name" value="Polyphosphate_phosphotransfera"/>
</dbReference>
<dbReference type="EMBL" id="AMGM01000056">
    <property type="protein sequence ID" value="EKB48359.1"/>
    <property type="molecule type" value="Genomic_DNA"/>
</dbReference>
<organism evidence="5 6">
    <name type="scientific">Cecembia lonarensis (strain CCUG 58316 / KCTC 22772 / LW9)</name>
    <dbReference type="NCBI Taxonomy" id="1225176"/>
    <lineage>
        <taxon>Bacteria</taxon>
        <taxon>Pseudomonadati</taxon>
        <taxon>Bacteroidota</taxon>
        <taxon>Cytophagia</taxon>
        <taxon>Cytophagales</taxon>
        <taxon>Cyclobacteriaceae</taxon>
        <taxon>Cecembia</taxon>
    </lineage>
</organism>
<dbReference type="AlphaFoldDB" id="K1LW43"/>
<dbReference type="Gene3D" id="3.40.50.300">
    <property type="entry name" value="P-loop containing nucleotide triphosphate hydrolases"/>
    <property type="match status" value="1"/>
</dbReference>
<dbReference type="PANTHER" id="PTHR34383">
    <property type="entry name" value="POLYPHOSPHATE:AMP PHOSPHOTRANSFERASE-RELATED"/>
    <property type="match status" value="1"/>
</dbReference>
<evidence type="ECO:0000313" key="5">
    <source>
        <dbReference type="EMBL" id="EKB48359.1"/>
    </source>
</evidence>
<dbReference type="GO" id="GO:0008976">
    <property type="term" value="F:polyphosphate kinase activity"/>
    <property type="evidence" value="ECO:0007669"/>
    <property type="project" value="InterPro"/>
</dbReference>
<proteinExistence type="inferred from homology"/>
<accession>K1LW43</accession>
<dbReference type="InterPro" id="IPR022488">
    <property type="entry name" value="PPK2-related"/>
</dbReference>
<dbReference type="RefSeq" id="WP_009186063.1">
    <property type="nucleotide sequence ID" value="NZ_AMGM01000056.1"/>
</dbReference>
<keyword evidence="6" id="KW-1185">Reference proteome</keyword>
<feature type="domain" description="Polyphosphate kinase-2-related" evidence="4">
    <location>
        <begin position="35"/>
        <end position="254"/>
    </location>
</feature>
<evidence type="ECO:0000313" key="6">
    <source>
        <dbReference type="Proteomes" id="UP000004478"/>
    </source>
</evidence>
<evidence type="ECO:0000259" key="4">
    <source>
        <dbReference type="Pfam" id="PF03976"/>
    </source>
</evidence>
<sequence length="255" mass="30209">MELTQEDVKILNSNIGLKHLLSKKKIDLKKVLEETKFELALREIQAELVKMQLWIIANNKKLMVLFHGGDSSEKSGIIRKILAHNNPRHYRVEVNLPHLSKEMNGEWYFKKFVEKLPQEGEMVFWDRSWYNRATIEPVHGLCTKAEYDQFMGQVNEFESMLTEAGITLVKFYFNISKKEQARRLKEVKSSPLTKWKLTPLDELSEELWEEYEKYKEAMMVKTNTSHAPWIEIKKEKREEELITAARHLLSLMPYH</sequence>
<reference evidence="5 6" key="1">
    <citation type="journal article" date="2012" name="J. Bacteriol.">
        <title>Draft Genome Sequence of Cecembia lonarensis Strain LW9T, Isolated from Lonar Lake, a Haloalkaline Lake in India.</title>
        <authorList>
            <person name="Shivaji S."/>
            <person name="Ara S."/>
            <person name="Singh A."/>
            <person name="Pinnaka A.K."/>
        </authorList>
    </citation>
    <scope>NUCLEOTIDE SEQUENCE [LARGE SCALE GENOMIC DNA]</scope>
    <source>
        <strain evidence="5 6">LW9</strain>
    </source>
</reference>
<keyword evidence="3 5" id="KW-0418">Kinase</keyword>
<keyword evidence="2" id="KW-0808">Transferase</keyword>
<evidence type="ECO:0000256" key="1">
    <source>
        <dbReference type="ARBA" id="ARBA00009924"/>
    </source>
</evidence>
<evidence type="ECO:0000256" key="2">
    <source>
        <dbReference type="ARBA" id="ARBA00022679"/>
    </source>
</evidence>
<dbReference type="Proteomes" id="UP000004478">
    <property type="component" value="Unassembled WGS sequence"/>
</dbReference>
<evidence type="ECO:0000256" key="3">
    <source>
        <dbReference type="ARBA" id="ARBA00022777"/>
    </source>
</evidence>
<dbReference type="PANTHER" id="PTHR34383:SF1">
    <property type="entry name" value="ADP-POLYPHOSPHATE PHOSPHOTRANSFERASE"/>
    <property type="match status" value="1"/>
</dbReference>
<dbReference type="PIRSF" id="PIRSF028756">
    <property type="entry name" value="PPK2_prd"/>
    <property type="match status" value="1"/>
</dbReference>
<comment type="similarity">
    <text evidence="1">Belongs to the polyphosphate kinase 2 (PPK2) family. Class I subfamily.</text>
</comment>
<dbReference type="OrthoDB" id="9775224at2"/>
<name>K1LW43_CECL9</name>
<dbReference type="Pfam" id="PF03976">
    <property type="entry name" value="PPK2"/>
    <property type="match status" value="1"/>
</dbReference>
<comment type="caution">
    <text evidence="5">The sequence shown here is derived from an EMBL/GenBank/DDBJ whole genome shotgun (WGS) entry which is preliminary data.</text>
</comment>
<gene>
    <name evidence="5" type="ORF">B879_03043</name>
</gene>
<protein>
    <submittedName>
        <fullName evidence="5">Polyphosphate kinase 2</fullName>
    </submittedName>
</protein>
<dbReference type="SUPFAM" id="SSF52540">
    <property type="entry name" value="P-loop containing nucleoside triphosphate hydrolases"/>
    <property type="match status" value="1"/>
</dbReference>
<dbReference type="InterPro" id="IPR027417">
    <property type="entry name" value="P-loop_NTPase"/>
</dbReference>